<dbReference type="EMBL" id="JBHSXS010000029">
    <property type="protein sequence ID" value="MFC6884653.1"/>
    <property type="molecule type" value="Genomic_DNA"/>
</dbReference>
<protein>
    <submittedName>
        <fullName evidence="1">Uncharacterized protein</fullName>
    </submittedName>
</protein>
<accession>A0ABW2CUA1</accession>
<sequence length="86" mass="9532">MFIILVVMFGLIGLLASVLYLADFARASRRDALFLPASNRRARRARKVTGMYIRGGDFLDGGEDGEIHGNDEIDYLRGGDDQLVGR</sequence>
<reference evidence="2" key="1">
    <citation type="journal article" date="2019" name="Int. J. Syst. Evol. Microbiol.">
        <title>The Global Catalogue of Microorganisms (GCM) 10K type strain sequencing project: providing services to taxonomists for standard genome sequencing and annotation.</title>
        <authorList>
            <consortium name="The Broad Institute Genomics Platform"/>
            <consortium name="The Broad Institute Genome Sequencing Center for Infectious Disease"/>
            <person name="Wu L."/>
            <person name="Ma J."/>
        </authorList>
    </citation>
    <scope>NUCLEOTIDE SEQUENCE [LARGE SCALE GENOMIC DNA]</scope>
    <source>
        <strain evidence="2">JCM 3369</strain>
    </source>
</reference>
<evidence type="ECO:0000313" key="1">
    <source>
        <dbReference type="EMBL" id="MFC6884653.1"/>
    </source>
</evidence>
<name>A0ABW2CUA1_9ACTN</name>
<dbReference type="RefSeq" id="WP_164717151.1">
    <property type="nucleotide sequence ID" value="NZ_JBHSXE010000001.1"/>
</dbReference>
<evidence type="ECO:0000313" key="2">
    <source>
        <dbReference type="Proteomes" id="UP001596380"/>
    </source>
</evidence>
<gene>
    <name evidence="1" type="ORF">ACFQKB_33175</name>
</gene>
<organism evidence="1 2">
    <name type="scientific">Actinomadura yumaensis</name>
    <dbReference type="NCBI Taxonomy" id="111807"/>
    <lineage>
        <taxon>Bacteria</taxon>
        <taxon>Bacillati</taxon>
        <taxon>Actinomycetota</taxon>
        <taxon>Actinomycetes</taxon>
        <taxon>Streptosporangiales</taxon>
        <taxon>Thermomonosporaceae</taxon>
        <taxon>Actinomadura</taxon>
    </lineage>
</organism>
<dbReference type="Proteomes" id="UP001596380">
    <property type="component" value="Unassembled WGS sequence"/>
</dbReference>
<keyword evidence="2" id="KW-1185">Reference proteome</keyword>
<proteinExistence type="predicted"/>
<comment type="caution">
    <text evidence="1">The sequence shown here is derived from an EMBL/GenBank/DDBJ whole genome shotgun (WGS) entry which is preliminary data.</text>
</comment>